<accession>A0AAW0AN85</accession>
<sequence length="368" mass="39821">MSFKPMNKRSDYEYSAVLHLQVRRVSALGGLLLYSTQSSYRENACYARRTVLPAAPCGMRVPELCQNQSPSCTRNWLLAQGGNAMNGGTGHEQWDRTGLVPALSQGSINESVSGGSTGDRGLDPALRYLRACAWNTWLAVPGDVVDSYRAGLLGDTTSPHVVSVSRHNSSPRRLGRLGPLRMKLSDPLPLYQCRCTARDSGGNTGKARAPPDLLMRAPARLQPRSACRGGLSFPSRSPGPVQVAALLLQWRAGGQRLYILPRRLAPLKSPSSTPQHNGLPRRCAQLGLSHRMGLSFFHLPDATTAPVIEVRRARGLLLVMIAKAAPLAVATVPVEDGRGASYIPCAFQFDLIFLLCGVCEYTAGDSYK</sequence>
<evidence type="ECO:0000313" key="2">
    <source>
        <dbReference type="EMBL" id="KAK7014299.1"/>
    </source>
</evidence>
<reference evidence="2 3" key="1">
    <citation type="journal article" date="2024" name="J Genomics">
        <title>Draft genome sequencing and assembly of Favolaschia claudopus CIRM-BRFM 2984 isolated from oak limbs.</title>
        <authorList>
            <person name="Navarro D."/>
            <person name="Drula E."/>
            <person name="Chaduli D."/>
            <person name="Cazenave R."/>
            <person name="Ahrendt S."/>
            <person name="Wang J."/>
            <person name="Lipzen A."/>
            <person name="Daum C."/>
            <person name="Barry K."/>
            <person name="Grigoriev I.V."/>
            <person name="Favel A."/>
            <person name="Rosso M.N."/>
            <person name="Martin F."/>
        </authorList>
    </citation>
    <scope>NUCLEOTIDE SEQUENCE [LARGE SCALE GENOMIC DNA]</scope>
    <source>
        <strain evidence="2 3">CIRM-BRFM 2984</strain>
    </source>
</reference>
<feature type="region of interest" description="Disordered" evidence="1">
    <location>
        <begin position="160"/>
        <end position="179"/>
    </location>
</feature>
<evidence type="ECO:0000313" key="3">
    <source>
        <dbReference type="Proteomes" id="UP001362999"/>
    </source>
</evidence>
<evidence type="ECO:0000256" key="1">
    <source>
        <dbReference type="SAM" id="MobiDB-lite"/>
    </source>
</evidence>
<dbReference type="AlphaFoldDB" id="A0AAW0AN85"/>
<name>A0AAW0AN85_9AGAR</name>
<dbReference type="EMBL" id="JAWWNJ010000057">
    <property type="protein sequence ID" value="KAK7014299.1"/>
    <property type="molecule type" value="Genomic_DNA"/>
</dbReference>
<comment type="caution">
    <text evidence="2">The sequence shown here is derived from an EMBL/GenBank/DDBJ whole genome shotgun (WGS) entry which is preliminary data.</text>
</comment>
<proteinExistence type="predicted"/>
<organism evidence="2 3">
    <name type="scientific">Favolaschia claudopus</name>
    <dbReference type="NCBI Taxonomy" id="2862362"/>
    <lineage>
        <taxon>Eukaryota</taxon>
        <taxon>Fungi</taxon>
        <taxon>Dikarya</taxon>
        <taxon>Basidiomycota</taxon>
        <taxon>Agaricomycotina</taxon>
        <taxon>Agaricomycetes</taxon>
        <taxon>Agaricomycetidae</taxon>
        <taxon>Agaricales</taxon>
        <taxon>Marasmiineae</taxon>
        <taxon>Mycenaceae</taxon>
        <taxon>Favolaschia</taxon>
    </lineage>
</organism>
<dbReference type="Proteomes" id="UP001362999">
    <property type="component" value="Unassembled WGS sequence"/>
</dbReference>
<keyword evidence="3" id="KW-1185">Reference proteome</keyword>
<protein>
    <submittedName>
        <fullName evidence="2">Uncharacterized protein</fullName>
    </submittedName>
</protein>
<gene>
    <name evidence="2" type="ORF">R3P38DRAFT_3574465</name>
</gene>